<reference evidence="1" key="1">
    <citation type="submission" date="2021-05" db="EMBL/GenBank/DDBJ databases">
        <authorList>
            <person name="Pan Q."/>
            <person name="Jouanno E."/>
            <person name="Zahm M."/>
            <person name="Klopp C."/>
            <person name="Cabau C."/>
            <person name="Louis A."/>
            <person name="Berthelot C."/>
            <person name="Parey E."/>
            <person name="Roest Crollius H."/>
            <person name="Montfort J."/>
            <person name="Robinson-Rechavi M."/>
            <person name="Bouchez O."/>
            <person name="Lampietro C."/>
            <person name="Lopez Roques C."/>
            <person name="Donnadieu C."/>
            <person name="Postlethwait J."/>
            <person name="Bobe J."/>
            <person name="Dillon D."/>
            <person name="Chandos A."/>
            <person name="von Hippel F."/>
            <person name="Guiguen Y."/>
        </authorList>
    </citation>
    <scope>NUCLEOTIDE SEQUENCE</scope>
    <source>
        <strain evidence="1">YG-Jan2019</strain>
    </source>
</reference>
<protein>
    <submittedName>
        <fullName evidence="1">Uncharacterized protein</fullName>
    </submittedName>
</protein>
<dbReference type="EMBL" id="CM055733">
    <property type="protein sequence ID" value="KAJ8010483.1"/>
    <property type="molecule type" value="Genomic_DNA"/>
</dbReference>
<evidence type="ECO:0000313" key="1">
    <source>
        <dbReference type="EMBL" id="KAJ8010483.1"/>
    </source>
</evidence>
<accession>A0ACC2H381</accession>
<organism evidence="1 2">
    <name type="scientific">Dallia pectoralis</name>
    <name type="common">Alaska blackfish</name>
    <dbReference type="NCBI Taxonomy" id="75939"/>
    <lineage>
        <taxon>Eukaryota</taxon>
        <taxon>Metazoa</taxon>
        <taxon>Chordata</taxon>
        <taxon>Craniata</taxon>
        <taxon>Vertebrata</taxon>
        <taxon>Euteleostomi</taxon>
        <taxon>Actinopterygii</taxon>
        <taxon>Neopterygii</taxon>
        <taxon>Teleostei</taxon>
        <taxon>Protacanthopterygii</taxon>
        <taxon>Esociformes</taxon>
        <taxon>Umbridae</taxon>
        <taxon>Dallia</taxon>
    </lineage>
</organism>
<keyword evidence="2" id="KW-1185">Reference proteome</keyword>
<dbReference type="Proteomes" id="UP001157502">
    <property type="component" value="Chromosome 6"/>
</dbReference>
<proteinExistence type="predicted"/>
<gene>
    <name evidence="1" type="ORF">DPEC_G00075550</name>
</gene>
<comment type="caution">
    <text evidence="1">The sequence shown here is derived from an EMBL/GenBank/DDBJ whole genome shotgun (WGS) entry which is preliminary data.</text>
</comment>
<name>A0ACC2H381_DALPE</name>
<sequence length="128" mass="13679">MVMTHITAEVHLQGTQAGAWLLAGYYLQLVWTESSPDHPSARGLCGRGCNCKSTTTARGCLRTSGGAWNAAGAPMRCECEPWGAENNVARGTALCKKPCWLIAMRHLGCGKGGRGGGYKPLGRQRFKV</sequence>
<evidence type="ECO:0000313" key="2">
    <source>
        <dbReference type="Proteomes" id="UP001157502"/>
    </source>
</evidence>